<evidence type="ECO:0000256" key="1">
    <source>
        <dbReference type="SAM" id="MobiDB-lite"/>
    </source>
</evidence>
<dbReference type="PANTHER" id="PTHR33594:SF1">
    <property type="entry name" value="HD_PDEASE DOMAIN-CONTAINING PROTEIN"/>
    <property type="match status" value="1"/>
</dbReference>
<proteinExistence type="predicted"/>
<dbReference type="GeneID" id="54289424"/>
<evidence type="ECO:0000259" key="2">
    <source>
        <dbReference type="SMART" id="SM00471"/>
    </source>
</evidence>
<gene>
    <name evidence="3" type="ORF">BU24DRAFT_462611</name>
</gene>
<dbReference type="RefSeq" id="XP_033384797.1">
    <property type="nucleotide sequence ID" value="XM_033532027.1"/>
</dbReference>
<dbReference type="EMBL" id="ML978069">
    <property type="protein sequence ID" value="KAF2016458.1"/>
    <property type="molecule type" value="Genomic_DNA"/>
</dbReference>
<feature type="compositionally biased region" description="Pro residues" evidence="1">
    <location>
        <begin position="1"/>
        <end position="10"/>
    </location>
</feature>
<dbReference type="Gene3D" id="1.10.472.50">
    <property type="entry name" value="HD-domain/PDEase-like"/>
    <property type="match status" value="1"/>
</dbReference>
<dbReference type="AlphaFoldDB" id="A0A6A5XT44"/>
<evidence type="ECO:0000313" key="4">
    <source>
        <dbReference type="Proteomes" id="UP000799778"/>
    </source>
</evidence>
<reference evidence="3" key="1">
    <citation type="journal article" date="2020" name="Stud. Mycol.">
        <title>101 Dothideomycetes genomes: a test case for predicting lifestyles and emergence of pathogens.</title>
        <authorList>
            <person name="Haridas S."/>
            <person name="Albert R."/>
            <person name="Binder M."/>
            <person name="Bloem J."/>
            <person name="Labutti K."/>
            <person name="Salamov A."/>
            <person name="Andreopoulos B."/>
            <person name="Baker S."/>
            <person name="Barry K."/>
            <person name="Bills G."/>
            <person name="Bluhm B."/>
            <person name="Cannon C."/>
            <person name="Castanera R."/>
            <person name="Culley D."/>
            <person name="Daum C."/>
            <person name="Ezra D."/>
            <person name="Gonzalez J."/>
            <person name="Henrissat B."/>
            <person name="Kuo A."/>
            <person name="Liang C."/>
            <person name="Lipzen A."/>
            <person name="Lutzoni F."/>
            <person name="Magnuson J."/>
            <person name="Mondo S."/>
            <person name="Nolan M."/>
            <person name="Ohm R."/>
            <person name="Pangilinan J."/>
            <person name="Park H.-J."/>
            <person name="Ramirez L."/>
            <person name="Alfaro M."/>
            <person name="Sun H."/>
            <person name="Tritt A."/>
            <person name="Yoshinaga Y."/>
            <person name="Zwiers L.-H."/>
            <person name="Turgeon B."/>
            <person name="Goodwin S."/>
            <person name="Spatafora J."/>
            <person name="Crous P."/>
            <person name="Grigoriev I."/>
        </authorList>
    </citation>
    <scope>NUCLEOTIDE SEQUENCE</scope>
    <source>
        <strain evidence="3">CBS 175.79</strain>
    </source>
</reference>
<feature type="region of interest" description="Disordered" evidence="1">
    <location>
        <begin position="1"/>
        <end position="29"/>
    </location>
</feature>
<dbReference type="CDD" id="cd00077">
    <property type="entry name" value="HDc"/>
    <property type="match status" value="1"/>
</dbReference>
<dbReference type="InterPro" id="IPR003607">
    <property type="entry name" value="HD/PDEase_dom"/>
</dbReference>
<protein>
    <recommendedName>
        <fullName evidence="2">HD/PDEase domain-containing protein</fullName>
    </recommendedName>
</protein>
<dbReference type="Gene3D" id="1.20.58.1910">
    <property type="match status" value="1"/>
</dbReference>
<keyword evidence="4" id="KW-1185">Reference proteome</keyword>
<evidence type="ECO:0000313" key="3">
    <source>
        <dbReference type="EMBL" id="KAF2016458.1"/>
    </source>
</evidence>
<dbReference type="OrthoDB" id="16547at2759"/>
<name>A0A6A5XT44_9PLEO</name>
<dbReference type="SUPFAM" id="SSF109604">
    <property type="entry name" value="HD-domain/PDEase-like"/>
    <property type="match status" value="1"/>
</dbReference>
<sequence length="264" mass="30523">MPPQRMPPLPRRNTGAPSEAYGHNPKVPGPYLDSPQDVSSLLLVFPHLDPKDDALAERVCIRVRKYMKRYDNTHDYEHIQRVVANADRIWNSDPMFAIELNPLVVFLGCLMHDVGDHKYLRFWESGERIKEKMLIKCGASKQLARKVQIIATNVSYRNEKRRPGHVRRICNEHKELAVVLDADRLEALGPVGLARTFAFHGRSRQFRHTSIWGALQHNWEKLYELPSMMKTAYGRDEGQRLWKKTLEFTNEFSLQADISAVVNP</sequence>
<accession>A0A6A5XT44</accession>
<dbReference type="PANTHER" id="PTHR33594">
    <property type="entry name" value="SUPERFAMILY HYDROLASE, PUTATIVE (AFU_ORTHOLOGUE AFUA_1G03035)-RELATED"/>
    <property type="match status" value="1"/>
</dbReference>
<dbReference type="Proteomes" id="UP000799778">
    <property type="component" value="Unassembled WGS sequence"/>
</dbReference>
<organism evidence="3 4">
    <name type="scientific">Aaosphaeria arxii CBS 175.79</name>
    <dbReference type="NCBI Taxonomy" id="1450172"/>
    <lineage>
        <taxon>Eukaryota</taxon>
        <taxon>Fungi</taxon>
        <taxon>Dikarya</taxon>
        <taxon>Ascomycota</taxon>
        <taxon>Pezizomycotina</taxon>
        <taxon>Dothideomycetes</taxon>
        <taxon>Pleosporomycetidae</taxon>
        <taxon>Pleosporales</taxon>
        <taxon>Pleosporales incertae sedis</taxon>
        <taxon>Aaosphaeria</taxon>
    </lineage>
</organism>
<dbReference type="SMART" id="SM00471">
    <property type="entry name" value="HDc"/>
    <property type="match status" value="1"/>
</dbReference>
<feature type="domain" description="HD/PDEase" evidence="2">
    <location>
        <begin position="71"/>
        <end position="197"/>
    </location>
</feature>